<organism evidence="2 3">
    <name type="scientific">Salinicoccus roseus</name>
    <dbReference type="NCBI Taxonomy" id="45670"/>
    <lineage>
        <taxon>Bacteria</taxon>
        <taxon>Bacillati</taxon>
        <taxon>Bacillota</taxon>
        <taxon>Bacilli</taxon>
        <taxon>Bacillales</taxon>
        <taxon>Staphylococcaceae</taxon>
        <taxon>Salinicoccus</taxon>
    </lineage>
</organism>
<dbReference type="STRING" id="45670.SN16_02215"/>
<evidence type="ECO:0000313" key="2">
    <source>
        <dbReference type="EMBL" id="KIH71510.1"/>
    </source>
</evidence>
<feature type="transmembrane region" description="Helical" evidence="1">
    <location>
        <begin position="123"/>
        <end position="141"/>
    </location>
</feature>
<feature type="transmembrane region" description="Helical" evidence="1">
    <location>
        <begin position="93"/>
        <end position="111"/>
    </location>
</feature>
<comment type="caution">
    <text evidence="2">The sequence shown here is derived from an EMBL/GenBank/DDBJ whole genome shotgun (WGS) entry which is preliminary data.</text>
</comment>
<keyword evidence="1" id="KW-0812">Transmembrane</keyword>
<name>A0A0C2HCR7_9STAP</name>
<dbReference type="Proteomes" id="UP000031546">
    <property type="component" value="Unassembled WGS sequence"/>
</dbReference>
<dbReference type="EMBL" id="JXII01000002">
    <property type="protein sequence ID" value="KIH71510.1"/>
    <property type="molecule type" value="Genomic_DNA"/>
</dbReference>
<sequence>MMKQFWYGLVLFLFLALPPVRHLLESIMAFHMHMQMPLLFVSGLLMAPFFMKHFRQFFGKWNRSGLPGIILFLIIVMYWMVPKAMDESLEIMAVEAFKFISLPFLAGVPLRDSWSKIGKATESILLLVLAILFSIMAYLYIFFESTLCNNYLLVDQKTVGWGFAFFSLCLILYLVLTLFTDQSQYYDEAST</sequence>
<accession>A0A0C2HCR7</accession>
<protein>
    <submittedName>
        <fullName evidence="2">Uncharacterized protein</fullName>
    </submittedName>
</protein>
<keyword evidence="1" id="KW-0472">Membrane</keyword>
<dbReference type="AlphaFoldDB" id="A0A0C2HCR7"/>
<feature type="transmembrane region" description="Helical" evidence="1">
    <location>
        <begin position="63"/>
        <end position="81"/>
    </location>
</feature>
<reference evidence="2 3" key="1">
    <citation type="submission" date="2015-01" db="EMBL/GenBank/DDBJ databases">
        <title>Genome sequences of high lactate-tolerant strain Salinicoccus roseus W12 with industrial interest.</title>
        <authorList>
            <person name="Wang H."/>
            <person name="Yu B."/>
        </authorList>
    </citation>
    <scope>NUCLEOTIDE SEQUENCE [LARGE SCALE GENOMIC DNA]</scope>
    <source>
        <strain evidence="2 3">W12</strain>
    </source>
</reference>
<feature type="transmembrane region" description="Helical" evidence="1">
    <location>
        <begin position="33"/>
        <end position="51"/>
    </location>
</feature>
<evidence type="ECO:0000256" key="1">
    <source>
        <dbReference type="SAM" id="Phobius"/>
    </source>
</evidence>
<feature type="transmembrane region" description="Helical" evidence="1">
    <location>
        <begin position="161"/>
        <end position="179"/>
    </location>
</feature>
<dbReference type="OrthoDB" id="2388670at2"/>
<keyword evidence="1" id="KW-1133">Transmembrane helix</keyword>
<proteinExistence type="predicted"/>
<evidence type="ECO:0000313" key="3">
    <source>
        <dbReference type="Proteomes" id="UP000031546"/>
    </source>
</evidence>
<gene>
    <name evidence="2" type="ORF">SN16_02215</name>
</gene>